<keyword evidence="3" id="KW-1185">Reference proteome</keyword>
<dbReference type="Proteomes" id="UP001626550">
    <property type="component" value="Unassembled WGS sequence"/>
</dbReference>
<reference evidence="2 3" key="1">
    <citation type="submission" date="2024-11" db="EMBL/GenBank/DDBJ databases">
        <title>Adaptive evolution of stress response genes in parasites aligns with host niche diversity.</title>
        <authorList>
            <person name="Hahn C."/>
            <person name="Resl P."/>
        </authorList>
    </citation>
    <scope>NUCLEOTIDE SEQUENCE [LARGE SCALE GENOMIC DNA]</scope>
    <source>
        <strain evidence="2">EGGRZ-B1_66</strain>
        <tissue evidence="2">Body</tissue>
    </source>
</reference>
<feature type="compositionally biased region" description="Low complexity" evidence="1">
    <location>
        <begin position="68"/>
        <end position="86"/>
    </location>
</feature>
<evidence type="ECO:0000313" key="2">
    <source>
        <dbReference type="EMBL" id="KAL3313799.1"/>
    </source>
</evidence>
<name>A0ABD2Q2H7_9PLAT</name>
<sequence length="287" mass="31608">MFMEILINFHHRCREKMLKSSELASALTGHSQSVCMSGQLEPRLSLSNVAVNVPAVVCKSSMSKGNWSAPLPSSAKSSSGVAMVSARDQRYVGKSSRKKSSHSNNGGTIKGLKELFQRSFGMMQPQQSEKKKLSSSGMPYLGTLFKHPEAKGLPGKRRHKSMNFGLESSNCLLSPPSTPYNYFHMDQEHFQRQQQQHQERSDNDSGLVSFGLGQELASDRSKTGSVITDQVTTGLSRSFGYLYEADKTPETQRLDPHRSDHERIIYSEAASSQGDDVSSSGNSSHRG</sequence>
<organism evidence="2 3">
    <name type="scientific">Cichlidogyrus casuarinus</name>
    <dbReference type="NCBI Taxonomy" id="1844966"/>
    <lineage>
        <taxon>Eukaryota</taxon>
        <taxon>Metazoa</taxon>
        <taxon>Spiralia</taxon>
        <taxon>Lophotrochozoa</taxon>
        <taxon>Platyhelminthes</taxon>
        <taxon>Monogenea</taxon>
        <taxon>Monopisthocotylea</taxon>
        <taxon>Dactylogyridea</taxon>
        <taxon>Ancyrocephalidae</taxon>
        <taxon>Cichlidogyrus</taxon>
    </lineage>
</organism>
<feature type="region of interest" description="Disordered" evidence="1">
    <location>
        <begin position="62"/>
        <end position="110"/>
    </location>
</feature>
<gene>
    <name evidence="2" type="ORF">Ciccas_007595</name>
</gene>
<comment type="caution">
    <text evidence="2">The sequence shown here is derived from an EMBL/GenBank/DDBJ whole genome shotgun (WGS) entry which is preliminary data.</text>
</comment>
<evidence type="ECO:0000313" key="3">
    <source>
        <dbReference type="Proteomes" id="UP001626550"/>
    </source>
</evidence>
<feature type="region of interest" description="Disordered" evidence="1">
    <location>
        <begin position="189"/>
        <end position="209"/>
    </location>
</feature>
<evidence type="ECO:0000256" key="1">
    <source>
        <dbReference type="SAM" id="MobiDB-lite"/>
    </source>
</evidence>
<protein>
    <submittedName>
        <fullName evidence="2">Uncharacterized protein</fullName>
    </submittedName>
</protein>
<feature type="compositionally biased region" description="Polar residues" evidence="1">
    <location>
        <begin position="269"/>
        <end position="287"/>
    </location>
</feature>
<dbReference type="AlphaFoldDB" id="A0ABD2Q2H7"/>
<accession>A0ABD2Q2H7</accession>
<dbReference type="EMBL" id="JBJKFK010001188">
    <property type="protein sequence ID" value="KAL3313799.1"/>
    <property type="molecule type" value="Genomic_DNA"/>
</dbReference>
<feature type="compositionally biased region" description="Basic and acidic residues" evidence="1">
    <location>
        <begin position="189"/>
        <end position="203"/>
    </location>
</feature>
<feature type="region of interest" description="Disordered" evidence="1">
    <location>
        <begin position="244"/>
        <end position="287"/>
    </location>
</feature>
<proteinExistence type="predicted"/>
<feature type="compositionally biased region" description="Basic and acidic residues" evidence="1">
    <location>
        <begin position="244"/>
        <end position="265"/>
    </location>
</feature>